<evidence type="ECO:0000313" key="2">
    <source>
        <dbReference type="Proteomes" id="UP001516400"/>
    </source>
</evidence>
<accession>A0ABD2MH11</accession>
<dbReference type="EMBL" id="JABFTP020000001">
    <property type="protein sequence ID" value="KAL3265666.1"/>
    <property type="molecule type" value="Genomic_DNA"/>
</dbReference>
<evidence type="ECO:0008006" key="3">
    <source>
        <dbReference type="Google" id="ProtNLM"/>
    </source>
</evidence>
<sequence>MRYYEENSLILSEQHGDSRYVYFLVEGVVDLIESVEMKVTTLKNKKTYSLYDVLNVPQLGRIRSLTVDLGKFLRERLDHIRSLSDIKLRAAASMRLSRHSAISAELPYYLSKSAIKIPSFNNEKGKHPKKTVKRTAFTQSYTQLLNELDDAKRVDL</sequence>
<evidence type="ECO:0000313" key="1">
    <source>
        <dbReference type="EMBL" id="KAL3265666.1"/>
    </source>
</evidence>
<proteinExistence type="predicted"/>
<organism evidence="1 2">
    <name type="scientific">Cryptolaemus montrouzieri</name>
    <dbReference type="NCBI Taxonomy" id="559131"/>
    <lineage>
        <taxon>Eukaryota</taxon>
        <taxon>Metazoa</taxon>
        <taxon>Ecdysozoa</taxon>
        <taxon>Arthropoda</taxon>
        <taxon>Hexapoda</taxon>
        <taxon>Insecta</taxon>
        <taxon>Pterygota</taxon>
        <taxon>Neoptera</taxon>
        <taxon>Endopterygota</taxon>
        <taxon>Coleoptera</taxon>
        <taxon>Polyphaga</taxon>
        <taxon>Cucujiformia</taxon>
        <taxon>Coccinelloidea</taxon>
        <taxon>Coccinellidae</taxon>
        <taxon>Scymninae</taxon>
        <taxon>Scymnini</taxon>
        <taxon>Cryptolaemus</taxon>
    </lineage>
</organism>
<reference evidence="1 2" key="1">
    <citation type="journal article" date="2021" name="BMC Biol.">
        <title>Horizontally acquired antibacterial genes associated with adaptive radiation of ladybird beetles.</title>
        <authorList>
            <person name="Li H.S."/>
            <person name="Tang X.F."/>
            <person name="Huang Y.H."/>
            <person name="Xu Z.Y."/>
            <person name="Chen M.L."/>
            <person name="Du X.Y."/>
            <person name="Qiu B.Y."/>
            <person name="Chen P.T."/>
            <person name="Zhang W."/>
            <person name="Slipinski A."/>
            <person name="Escalona H.E."/>
            <person name="Waterhouse R.M."/>
            <person name="Zwick A."/>
            <person name="Pang H."/>
        </authorList>
    </citation>
    <scope>NUCLEOTIDE SEQUENCE [LARGE SCALE GENOMIC DNA]</scope>
    <source>
        <strain evidence="1">SYSU2018</strain>
    </source>
</reference>
<comment type="caution">
    <text evidence="1">The sequence shown here is derived from an EMBL/GenBank/DDBJ whole genome shotgun (WGS) entry which is preliminary data.</text>
</comment>
<name>A0ABD2MH11_9CUCU</name>
<dbReference type="AlphaFoldDB" id="A0ABD2MH11"/>
<keyword evidence="2" id="KW-1185">Reference proteome</keyword>
<protein>
    <recommendedName>
        <fullName evidence="3">Cyclic nucleotide-binding domain-containing protein</fullName>
    </recommendedName>
</protein>
<gene>
    <name evidence="1" type="ORF">HHI36_009870</name>
</gene>
<dbReference type="Proteomes" id="UP001516400">
    <property type="component" value="Unassembled WGS sequence"/>
</dbReference>